<feature type="compositionally biased region" description="Low complexity" evidence="1">
    <location>
        <begin position="31"/>
        <end position="41"/>
    </location>
</feature>
<organism evidence="2 3">
    <name type="scientific">Anas zonorhyncha</name>
    <name type="common">Eastern spot-billed duck</name>
    <dbReference type="NCBI Taxonomy" id="75864"/>
    <lineage>
        <taxon>Eukaryota</taxon>
        <taxon>Metazoa</taxon>
        <taxon>Chordata</taxon>
        <taxon>Craniata</taxon>
        <taxon>Vertebrata</taxon>
        <taxon>Euteleostomi</taxon>
        <taxon>Archelosauria</taxon>
        <taxon>Archosauria</taxon>
        <taxon>Dinosauria</taxon>
        <taxon>Saurischia</taxon>
        <taxon>Theropoda</taxon>
        <taxon>Coelurosauria</taxon>
        <taxon>Aves</taxon>
        <taxon>Neognathae</taxon>
        <taxon>Galloanserae</taxon>
        <taxon>Anseriformes</taxon>
        <taxon>Anatidae</taxon>
        <taxon>Anatinae</taxon>
        <taxon>Anas</taxon>
    </lineage>
</organism>
<accession>A0A8B9ZUB7</accession>
<sequence length="84" mass="9137">MSPSATCIYPNPPGAITRPSSAMRACSSRLTATTTPKPAASTSLEPWMTFLKSQRRASSSYTPALTTPPEWIPGRSSGRRWQPR</sequence>
<name>A0A8B9ZUB7_9AVES</name>
<dbReference type="Proteomes" id="UP000694549">
    <property type="component" value="Unplaced"/>
</dbReference>
<reference evidence="2" key="2">
    <citation type="submission" date="2025-09" db="UniProtKB">
        <authorList>
            <consortium name="Ensembl"/>
        </authorList>
    </citation>
    <scope>IDENTIFICATION</scope>
</reference>
<keyword evidence="3" id="KW-1185">Reference proteome</keyword>
<feature type="region of interest" description="Disordered" evidence="1">
    <location>
        <begin position="56"/>
        <end position="84"/>
    </location>
</feature>
<dbReference type="Ensembl" id="ENSAZOT00000017981.1">
    <property type="protein sequence ID" value="ENSAZOP00000016720.1"/>
    <property type="gene ID" value="ENSAZOG00000010913.1"/>
</dbReference>
<reference evidence="2" key="1">
    <citation type="submission" date="2025-08" db="UniProtKB">
        <authorList>
            <consortium name="Ensembl"/>
        </authorList>
    </citation>
    <scope>IDENTIFICATION</scope>
</reference>
<evidence type="ECO:0000313" key="2">
    <source>
        <dbReference type="Ensembl" id="ENSAZOP00000016720.1"/>
    </source>
</evidence>
<dbReference type="AlphaFoldDB" id="A0A8B9ZUB7"/>
<evidence type="ECO:0000313" key="3">
    <source>
        <dbReference type="Proteomes" id="UP000694549"/>
    </source>
</evidence>
<feature type="region of interest" description="Disordered" evidence="1">
    <location>
        <begin position="19"/>
        <end position="41"/>
    </location>
</feature>
<evidence type="ECO:0000256" key="1">
    <source>
        <dbReference type="SAM" id="MobiDB-lite"/>
    </source>
</evidence>
<feature type="compositionally biased region" description="Polar residues" evidence="1">
    <location>
        <begin position="56"/>
        <end position="65"/>
    </location>
</feature>
<proteinExistence type="predicted"/>
<protein>
    <submittedName>
        <fullName evidence="2">Uncharacterized protein</fullName>
    </submittedName>
</protein>